<gene>
    <name evidence="1" type="ORF">F2Q69_00036227</name>
</gene>
<protein>
    <submittedName>
        <fullName evidence="1">Uncharacterized protein</fullName>
    </submittedName>
</protein>
<evidence type="ECO:0000313" key="2">
    <source>
        <dbReference type="Proteomes" id="UP000712600"/>
    </source>
</evidence>
<name>A0A8S9SMF4_BRACR</name>
<accession>A0A8S9SMF4</accession>
<dbReference type="AlphaFoldDB" id="A0A8S9SMF4"/>
<dbReference type="Proteomes" id="UP000712600">
    <property type="component" value="Unassembled WGS sequence"/>
</dbReference>
<reference evidence="1" key="1">
    <citation type="submission" date="2019-12" db="EMBL/GenBank/DDBJ databases">
        <title>Genome sequencing and annotation of Brassica cretica.</title>
        <authorList>
            <person name="Studholme D.J."/>
            <person name="Sarris P."/>
        </authorList>
    </citation>
    <scope>NUCLEOTIDE SEQUENCE</scope>
    <source>
        <strain evidence="1">PFS-109/04</strain>
        <tissue evidence="1">Leaf</tissue>
    </source>
</reference>
<comment type="caution">
    <text evidence="1">The sequence shown here is derived from an EMBL/GenBank/DDBJ whole genome shotgun (WGS) entry which is preliminary data.</text>
</comment>
<organism evidence="1 2">
    <name type="scientific">Brassica cretica</name>
    <name type="common">Mustard</name>
    <dbReference type="NCBI Taxonomy" id="69181"/>
    <lineage>
        <taxon>Eukaryota</taxon>
        <taxon>Viridiplantae</taxon>
        <taxon>Streptophyta</taxon>
        <taxon>Embryophyta</taxon>
        <taxon>Tracheophyta</taxon>
        <taxon>Spermatophyta</taxon>
        <taxon>Magnoliopsida</taxon>
        <taxon>eudicotyledons</taxon>
        <taxon>Gunneridae</taxon>
        <taxon>Pentapetalae</taxon>
        <taxon>rosids</taxon>
        <taxon>malvids</taxon>
        <taxon>Brassicales</taxon>
        <taxon>Brassicaceae</taxon>
        <taxon>Brassiceae</taxon>
        <taxon>Brassica</taxon>
    </lineage>
</organism>
<dbReference type="EMBL" id="QGKX02000004">
    <property type="protein sequence ID" value="KAF3602278.1"/>
    <property type="molecule type" value="Genomic_DNA"/>
</dbReference>
<sequence length="176" mass="20118">MGSWSLEIVLVTRRLREEPGAIWRPEGRGGARRFSLDPEIILGSRLEPGGGVRIQRFYDRSGDLSWNPEVSRDWTLRSCKNMGYPLRSGDRIRTLVYLDPEASEAVLEAKCFDPEIADWNPEAIWEPVGSSLDFINRTRNHVRSLGFPLENGCDNPPFWIRMIETEDSSNINLVVE</sequence>
<evidence type="ECO:0000313" key="1">
    <source>
        <dbReference type="EMBL" id="KAF3602278.1"/>
    </source>
</evidence>
<proteinExistence type="predicted"/>